<dbReference type="RefSeq" id="WP_319945284.1">
    <property type="nucleotide sequence ID" value="NZ_WEGK01000010.1"/>
</dbReference>
<sequence length="258" mass="26908">MTTPPHLLVERTDAVARLTFNRPDRLNALTAELLDETATAVADFSADPEIRVLVLTGAGRAFSSGADLSRSAVAGPQGVTIDAANRLIRALRAAPQPVIAAINGPAVGVGCSIALAADLTVARESAYLLLAFTRVGLMPDGGATALLPALIGPARAARMAMLAERIPAPQAADWGLLSHVVPDADLDTETATLTTQLAAGPTAAYTRIKRAFNKTALPHLEQALQLEREGQAELFETADVQEGIAAFAAKRPPQFLGH</sequence>
<keyword evidence="3" id="KW-1185">Reference proteome</keyword>
<dbReference type="EMBL" id="WEGK01000010">
    <property type="protein sequence ID" value="MQY21525.1"/>
    <property type="molecule type" value="Genomic_DNA"/>
</dbReference>
<reference evidence="2 3" key="1">
    <citation type="submission" date="2019-10" db="EMBL/GenBank/DDBJ databases">
        <title>Nocardia macrotermitis sp. nov. and Nocardia aurantia sp. nov., isolated from the gut of fungus growing-termite Macrotermes natalensis.</title>
        <authorList>
            <person name="Benndorf R."/>
            <person name="Schwitalla J."/>
            <person name="Martin K."/>
            <person name="De Beer W."/>
            <person name="Kaster A.-K."/>
            <person name="Vollmers J."/>
            <person name="Poulsen M."/>
            <person name="Beemelmanns C."/>
        </authorList>
    </citation>
    <scope>NUCLEOTIDE SEQUENCE [LARGE SCALE GENOMIC DNA]</scope>
    <source>
        <strain evidence="2 3">RB20</strain>
    </source>
</reference>
<evidence type="ECO:0000256" key="1">
    <source>
        <dbReference type="ARBA" id="ARBA00005254"/>
    </source>
</evidence>
<dbReference type="InterPro" id="IPR029045">
    <property type="entry name" value="ClpP/crotonase-like_dom_sf"/>
</dbReference>
<dbReference type="AlphaFoldDB" id="A0A7K0D6Z1"/>
<protein>
    <submittedName>
        <fullName evidence="2">1,2-epoxyphenylacetyl-CoA isomerase</fullName>
        <ecNumber evidence="2">5.3.3.18</ecNumber>
    </submittedName>
</protein>
<accession>A0A7K0D6Z1</accession>
<comment type="caution">
    <text evidence="2">The sequence shown here is derived from an EMBL/GenBank/DDBJ whole genome shotgun (WGS) entry which is preliminary data.</text>
</comment>
<dbReference type="Proteomes" id="UP000438448">
    <property type="component" value="Unassembled WGS sequence"/>
</dbReference>
<dbReference type="InterPro" id="IPR014748">
    <property type="entry name" value="Enoyl-CoA_hydra_C"/>
</dbReference>
<dbReference type="SUPFAM" id="SSF52096">
    <property type="entry name" value="ClpP/crotonase"/>
    <property type="match status" value="1"/>
</dbReference>
<organism evidence="2 3">
    <name type="scientific">Nocardia macrotermitis</name>
    <dbReference type="NCBI Taxonomy" id="2585198"/>
    <lineage>
        <taxon>Bacteria</taxon>
        <taxon>Bacillati</taxon>
        <taxon>Actinomycetota</taxon>
        <taxon>Actinomycetes</taxon>
        <taxon>Mycobacteriales</taxon>
        <taxon>Nocardiaceae</taxon>
        <taxon>Nocardia</taxon>
    </lineage>
</organism>
<dbReference type="PANTHER" id="PTHR43459">
    <property type="entry name" value="ENOYL-COA HYDRATASE"/>
    <property type="match status" value="1"/>
</dbReference>
<evidence type="ECO:0000313" key="3">
    <source>
        <dbReference type="Proteomes" id="UP000438448"/>
    </source>
</evidence>
<dbReference type="CDD" id="cd06558">
    <property type="entry name" value="crotonase-like"/>
    <property type="match status" value="1"/>
</dbReference>
<dbReference type="Gene3D" id="1.10.12.10">
    <property type="entry name" value="Lyase 2-enoyl-coa Hydratase, Chain A, domain 2"/>
    <property type="match status" value="1"/>
</dbReference>
<dbReference type="Gene3D" id="3.90.226.10">
    <property type="entry name" value="2-enoyl-CoA Hydratase, Chain A, domain 1"/>
    <property type="match status" value="1"/>
</dbReference>
<comment type="similarity">
    <text evidence="1">Belongs to the enoyl-CoA hydratase/isomerase family.</text>
</comment>
<dbReference type="Pfam" id="PF00378">
    <property type="entry name" value="ECH_1"/>
    <property type="match status" value="1"/>
</dbReference>
<dbReference type="GO" id="GO:0016853">
    <property type="term" value="F:isomerase activity"/>
    <property type="evidence" value="ECO:0007669"/>
    <property type="project" value="UniProtKB-KW"/>
</dbReference>
<dbReference type="InterPro" id="IPR001753">
    <property type="entry name" value="Enoyl-CoA_hydra/iso"/>
</dbReference>
<evidence type="ECO:0000313" key="2">
    <source>
        <dbReference type="EMBL" id="MQY21525.1"/>
    </source>
</evidence>
<proteinExistence type="inferred from homology"/>
<dbReference type="EC" id="5.3.3.18" evidence="2"/>
<keyword evidence="2" id="KW-0413">Isomerase</keyword>
<gene>
    <name evidence="2" type="primary">paaG_1</name>
    <name evidence="2" type="ORF">NRB20_46380</name>
</gene>
<name>A0A7K0D6Z1_9NOCA</name>
<dbReference type="PANTHER" id="PTHR43459:SF1">
    <property type="entry name" value="EG:BACN32G11.4 PROTEIN"/>
    <property type="match status" value="1"/>
</dbReference>